<name>A0A6P7GU08_DIAVI</name>
<evidence type="ECO:0000313" key="1">
    <source>
        <dbReference type="RefSeq" id="XP_028147320.1"/>
    </source>
</evidence>
<gene>
    <name evidence="1" type="primary">LOC114340750</name>
</gene>
<protein>
    <submittedName>
        <fullName evidence="1">Uncharacterized protein LOC114340750</fullName>
    </submittedName>
</protein>
<dbReference type="RefSeq" id="XP_028147320.1">
    <property type="nucleotide sequence ID" value="XM_028291519.1"/>
</dbReference>
<reference evidence="1" key="1">
    <citation type="submission" date="2025-08" db="UniProtKB">
        <authorList>
            <consortium name="RefSeq"/>
        </authorList>
    </citation>
    <scope>IDENTIFICATION</scope>
</reference>
<dbReference type="InParanoid" id="A0A6P7GU08"/>
<organism evidence="1">
    <name type="scientific">Diabrotica virgifera virgifera</name>
    <name type="common">western corn rootworm</name>
    <dbReference type="NCBI Taxonomy" id="50390"/>
    <lineage>
        <taxon>Eukaryota</taxon>
        <taxon>Metazoa</taxon>
        <taxon>Ecdysozoa</taxon>
        <taxon>Arthropoda</taxon>
        <taxon>Hexapoda</taxon>
        <taxon>Insecta</taxon>
        <taxon>Pterygota</taxon>
        <taxon>Neoptera</taxon>
        <taxon>Endopterygota</taxon>
        <taxon>Coleoptera</taxon>
        <taxon>Polyphaga</taxon>
        <taxon>Cucujiformia</taxon>
        <taxon>Chrysomeloidea</taxon>
        <taxon>Chrysomelidae</taxon>
        <taxon>Galerucinae</taxon>
        <taxon>Diabroticina</taxon>
        <taxon>Diabroticites</taxon>
        <taxon>Diabrotica</taxon>
    </lineage>
</organism>
<sequence length="187" mass="21932">MNEIKIEGNDYMAPFKKSEFILRNKAETYGTKVNSLIDVWKSFCTITEKPYDIQQVLEILDWAKLHTLEIVLTPVWKSHEDVYKEQLLSYIDQSEKNLCRKSEVLGQRCRQLLDVAKDPWDDPVLNRLMKEDITIGPAEIAFFCKESAYLISVRISKLCESNCNDFALRLVTYFMECHKKEKNLKIL</sequence>
<accession>A0A6P7GU08</accession>
<dbReference type="AlphaFoldDB" id="A0A6P7GU08"/>
<proteinExistence type="predicted"/>
<feature type="non-terminal residue" evidence="1">
    <location>
        <position position="187"/>
    </location>
</feature>